<feature type="domain" description="Histidine kinase/HSP90-like ATPase" evidence="1">
    <location>
        <begin position="300"/>
        <end position="406"/>
    </location>
</feature>
<evidence type="ECO:0000313" key="4">
    <source>
        <dbReference type="EMBL" id="MCC3144137.1"/>
    </source>
</evidence>
<feature type="domain" description="Signal transduction histidine kinase internal region" evidence="2">
    <location>
        <begin position="203"/>
        <end position="281"/>
    </location>
</feature>
<dbReference type="InterPro" id="IPR050640">
    <property type="entry name" value="Bact_2-comp_sensor_kinase"/>
</dbReference>
<dbReference type="InterPro" id="IPR036890">
    <property type="entry name" value="HATPase_C_sf"/>
</dbReference>
<dbReference type="GO" id="GO:0016020">
    <property type="term" value="C:membrane"/>
    <property type="evidence" value="ECO:0007669"/>
    <property type="project" value="InterPro"/>
</dbReference>
<dbReference type="InterPro" id="IPR018771">
    <property type="entry name" value="PocR_dom"/>
</dbReference>
<dbReference type="GO" id="GO:0000155">
    <property type="term" value="F:phosphorelay sensor kinase activity"/>
    <property type="evidence" value="ECO:0007669"/>
    <property type="project" value="InterPro"/>
</dbReference>
<proteinExistence type="predicted"/>
<dbReference type="InterPro" id="IPR010559">
    <property type="entry name" value="Sig_transdc_His_kin_internal"/>
</dbReference>
<evidence type="ECO:0000259" key="3">
    <source>
        <dbReference type="Pfam" id="PF10114"/>
    </source>
</evidence>
<dbReference type="EMBL" id="JAJFAT010000002">
    <property type="protein sequence ID" value="MCC3144137.1"/>
    <property type="molecule type" value="Genomic_DNA"/>
</dbReference>
<name>A0AAW4WXP8_9FIRM</name>
<sequence length="407" mass="46545">MIKIRYDYDLSEVINIDVLQSIQDKFAEATGLAAVIVDRDGIPVTNCSRFTSFCKTIRYCEKGFQKCTLSDSQGGIRAKEEGKSAPYVCESGLIDMAAPIILENRFIGTILCGQIILEEDGREKTLARVKERTKDIDIDFDTIKRKFNDIEVLPKSRIVAATEFLSITANYIAEMGLANIYQQELLEESRSRRQLEEHLRTKKLQILQSQVNPHFLFNVLNSIARLSLIEGASETEDMVYALSDLLRYSLRNVEEVVKLEEELNCVKDYITIQQKRYKDKFDFVIDIEEEFMDINIPLLTIQPLLENSIIHGFKEKATGRVEIKAEKNEKMISISVIDNGLGMKKNFSEDLLDSRTKNKDKITSHITGIGINNVHQRLKHYFGEEYGLEINSEINNGTEVKINLPRD</sequence>
<evidence type="ECO:0000259" key="2">
    <source>
        <dbReference type="Pfam" id="PF06580"/>
    </source>
</evidence>
<organism evidence="4 5">
    <name type="scientific">Halanaerobium polyolivorans</name>
    <dbReference type="NCBI Taxonomy" id="2886943"/>
    <lineage>
        <taxon>Bacteria</taxon>
        <taxon>Bacillati</taxon>
        <taxon>Bacillota</taxon>
        <taxon>Clostridia</taxon>
        <taxon>Halanaerobiales</taxon>
        <taxon>Halanaerobiaceae</taxon>
        <taxon>Halanaerobium</taxon>
    </lineage>
</organism>
<dbReference type="Proteomes" id="UP001199296">
    <property type="component" value="Unassembled WGS sequence"/>
</dbReference>
<dbReference type="Pfam" id="PF10114">
    <property type="entry name" value="PocR"/>
    <property type="match status" value="1"/>
</dbReference>
<dbReference type="AlphaFoldDB" id="A0AAW4WXP8"/>
<dbReference type="RefSeq" id="WP_229343689.1">
    <property type="nucleotide sequence ID" value="NZ_JAJFAT010000002.1"/>
</dbReference>
<dbReference type="Pfam" id="PF06580">
    <property type="entry name" value="His_kinase"/>
    <property type="match status" value="1"/>
</dbReference>
<evidence type="ECO:0000259" key="1">
    <source>
        <dbReference type="Pfam" id="PF02518"/>
    </source>
</evidence>
<dbReference type="InterPro" id="IPR003594">
    <property type="entry name" value="HATPase_dom"/>
</dbReference>
<keyword evidence="5" id="KW-1185">Reference proteome</keyword>
<feature type="domain" description="PocR" evidence="3">
    <location>
        <begin position="12"/>
        <end position="176"/>
    </location>
</feature>
<dbReference type="PANTHER" id="PTHR34220:SF7">
    <property type="entry name" value="SENSOR HISTIDINE KINASE YPDA"/>
    <property type="match status" value="1"/>
</dbReference>
<accession>A0AAW4WXP8</accession>
<evidence type="ECO:0000313" key="5">
    <source>
        <dbReference type="Proteomes" id="UP001199296"/>
    </source>
</evidence>
<dbReference type="Pfam" id="PF02518">
    <property type="entry name" value="HATPase_c"/>
    <property type="match status" value="1"/>
</dbReference>
<dbReference type="SUPFAM" id="SSF55874">
    <property type="entry name" value="ATPase domain of HSP90 chaperone/DNA topoisomerase II/histidine kinase"/>
    <property type="match status" value="1"/>
</dbReference>
<dbReference type="PANTHER" id="PTHR34220">
    <property type="entry name" value="SENSOR HISTIDINE KINASE YPDA"/>
    <property type="match status" value="1"/>
</dbReference>
<gene>
    <name evidence="4" type="ORF">LJ207_02240</name>
</gene>
<comment type="caution">
    <text evidence="4">The sequence shown here is derived from an EMBL/GenBank/DDBJ whole genome shotgun (WGS) entry which is preliminary data.</text>
</comment>
<protein>
    <submittedName>
        <fullName evidence="4">PocR ligand-binding domain-containing protein</fullName>
    </submittedName>
</protein>
<dbReference type="Gene3D" id="3.30.565.10">
    <property type="entry name" value="Histidine kinase-like ATPase, C-terminal domain"/>
    <property type="match status" value="1"/>
</dbReference>
<reference evidence="4 5" key="1">
    <citation type="submission" date="2021-10" db="EMBL/GenBank/DDBJ databases">
        <authorList>
            <person name="Grouzdev D.S."/>
            <person name="Pantiukh K.S."/>
            <person name="Krutkina M.S."/>
        </authorList>
    </citation>
    <scope>NUCLEOTIDE SEQUENCE [LARGE SCALE GENOMIC DNA]</scope>
    <source>
        <strain evidence="4 5">Z-7514</strain>
    </source>
</reference>